<reference evidence="1" key="1">
    <citation type="submission" date="2019-08" db="EMBL/GenBank/DDBJ databases">
        <authorList>
            <person name="Kucharzyk K."/>
            <person name="Murdoch R.W."/>
            <person name="Higgins S."/>
            <person name="Loffler F."/>
        </authorList>
    </citation>
    <scope>NUCLEOTIDE SEQUENCE</scope>
</reference>
<evidence type="ECO:0000313" key="1">
    <source>
        <dbReference type="EMBL" id="MPM43227.1"/>
    </source>
</evidence>
<dbReference type="EMBL" id="VSSQ01010021">
    <property type="protein sequence ID" value="MPM43227.1"/>
    <property type="molecule type" value="Genomic_DNA"/>
</dbReference>
<comment type="caution">
    <text evidence="1">The sequence shown here is derived from an EMBL/GenBank/DDBJ whole genome shotgun (WGS) entry which is preliminary data.</text>
</comment>
<protein>
    <submittedName>
        <fullName evidence="1">Uncharacterized protein</fullName>
    </submittedName>
</protein>
<sequence length="163" mass="17989">MFVVEVTASCIGAHNHLMPSFACLNSPFKASPRHDDQIFGKTKQLGSFQHFVPTDGTFSCLFHQLANAAGHVRLQLMCMLQAKFLHPFLAGWARLPSRMGALISSNVDVGIAEQLRYLADGILKEGEHLLIAGTQDFLKDSPAVRNRIWSLCTAQLRVGRKQG</sequence>
<name>A0A644ZR41_9ZZZZ</name>
<dbReference type="AlphaFoldDB" id="A0A644ZR41"/>
<organism evidence="1">
    <name type="scientific">bioreactor metagenome</name>
    <dbReference type="NCBI Taxonomy" id="1076179"/>
    <lineage>
        <taxon>unclassified sequences</taxon>
        <taxon>metagenomes</taxon>
        <taxon>ecological metagenomes</taxon>
    </lineage>
</organism>
<proteinExistence type="predicted"/>
<accession>A0A644ZR41</accession>
<gene>
    <name evidence="1" type="ORF">SDC9_89900</name>
</gene>